<sequence length="160" mass="17098">MTKKRWAAAGSALLVAGLCAVVVLLYQRQAQASALDTARDSAAEAAKTRLPQLLSYDYHTVDHDLETARAATTGSFSAEFAALASKVVAPAAKDQQIVTKTTVSDSSVISAQPDRVVLLVFLDQVTQSKSEQASRVDGARVRVTLQRADDQWLVAELTPV</sequence>
<gene>
    <name evidence="3" type="ORF">BC739_003520</name>
</gene>
<name>A0ABR6BHH5_9PSEU</name>
<proteinExistence type="predicted"/>
<protein>
    <submittedName>
        <fullName evidence="3">Mce-associated membrane protein</fullName>
    </submittedName>
</protein>
<evidence type="ECO:0000256" key="2">
    <source>
        <dbReference type="ARBA" id="ARBA00023136"/>
    </source>
</evidence>
<organism evidence="3 4">
    <name type="scientific">Kutzneria viridogrisea</name>
    <dbReference type="NCBI Taxonomy" id="47990"/>
    <lineage>
        <taxon>Bacteria</taxon>
        <taxon>Bacillati</taxon>
        <taxon>Actinomycetota</taxon>
        <taxon>Actinomycetes</taxon>
        <taxon>Pseudonocardiales</taxon>
        <taxon>Pseudonocardiaceae</taxon>
        <taxon>Kutzneria</taxon>
    </lineage>
</organism>
<evidence type="ECO:0000313" key="4">
    <source>
        <dbReference type="Proteomes" id="UP000517916"/>
    </source>
</evidence>
<accession>A0ABR6BHH5</accession>
<dbReference type="EMBL" id="JACJID010000002">
    <property type="protein sequence ID" value="MBA8926321.1"/>
    <property type="molecule type" value="Genomic_DNA"/>
</dbReference>
<evidence type="ECO:0000313" key="3">
    <source>
        <dbReference type="EMBL" id="MBA8926321.1"/>
    </source>
</evidence>
<evidence type="ECO:0000256" key="1">
    <source>
        <dbReference type="ARBA" id="ARBA00004370"/>
    </source>
</evidence>
<dbReference type="PANTHER" id="PTHR37042">
    <property type="entry name" value="OUTER MEMBRANE PROTEIN RV1973"/>
    <property type="match status" value="1"/>
</dbReference>
<keyword evidence="2" id="KW-0472">Membrane</keyword>
<dbReference type="Proteomes" id="UP000517916">
    <property type="component" value="Unassembled WGS sequence"/>
</dbReference>
<comment type="caution">
    <text evidence="3">The sequence shown here is derived from an EMBL/GenBank/DDBJ whole genome shotgun (WGS) entry which is preliminary data.</text>
</comment>
<keyword evidence="4" id="KW-1185">Reference proteome</keyword>
<reference evidence="3 4" key="1">
    <citation type="submission" date="2020-08" db="EMBL/GenBank/DDBJ databases">
        <title>Genomic Encyclopedia of Archaeal and Bacterial Type Strains, Phase II (KMG-II): from individual species to whole genera.</title>
        <authorList>
            <person name="Goeker M."/>
        </authorList>
    </citation>
    <scope>NUCLEOTIDE SEQUENCE [LARGE SCALE GENOMIC DNA]</scope>
    <source>
        <strain evidence="3 4">DSM 43850</strain>
    </source>
</reference>
<comment type="subcellular location">
    <subcellularLocation>
        <location evidence="1">Membrane</location>
    </subcellularLocation>
</comment>
<dbReference type="RefSeq" id="WP_182837716.1">
    <property type="nucleotide sequence ID" value="NZ_BAAABQ010000009.1"/>
</dbReference>
<dbReference type="PANTHER" id="PTHR37042:SF4">
    <property type="entry name" value="OUTER MEMBRANE PROTEIN RV1973"/>
    <property type="match status" value="1"/>
</dbReference>